<gene>
    <name evidence="1" type="ORF">FD15_GL001484</name>
</gene>
<accession>A0A023CXC9</accession>
<dbReference type="STRING" id="1423806.FD15_GL001484"/>
<keyword evidence="2" id="KW-1185">Reference proteome</keyword>
<dbReference type="EMBL" id="AYZF01000013">
    <property type="protein sequence ID" value="KRN06283.1"/>
    <property type="molecule type" value="Genomic_DNA"/>
</dbReference>
<comment type="caution">
    <text evidence="1">The sequence shown here is derived from an EMBL/GenBank/DDBJ whole genome shotgun (WGS) entry which is preliminary data.</text>
</comment>
<reference evidence="1 2" key="1">
    <citation type="journal article" date="2015" name="Genome Announc.">
        <title>Expanding the biotechnology potential of lactobacilli through comparative genomics of 213 strains and associated genera.</title>
        <authorList>
            <person name="Sun Z."/>
            <person name="Harris H.M."/>
            <person name="McCann A."/>
            <person name="Guo C."/>
            <person name="Argimon S."/>
            <person name="Zhang W."/>
            <person name="Yang X."/>
            <person name="Jeffery I.B."/>
            <person name="Cooney J.C."/>
            <person name="Kagawa T.F."/>
            <person name="Liu W."/>
            <person name="Song Y."/>
            <person name="Salvetti E."/>
            <person name="Wrobel A."/>
            <person name="Rasinkangas P."/>
            <person name="Parkhill J."/>
            <person name="Rea M.C."/>
            <person name="O'Sullivan O."/>
            <person name="Ritari J."/>
            <person name="Douillard F.P."/>
            <person name="Paul Ross R."/>
            <person name="Yang R."/>
            <person name="Briner A.E."/>
            <person name="Felis G.E."/>
            <person name="de Vos W.M."/>
            <person name="Barrangou R."/>
            <person name="Klaenhammer T.R."/>
            <person name="Caufield P.W."/>
            <person name="Cui Y."/>
            <person name="Zhang H."/>
            <person name="O'Toole P.W."/>
        </authorList>
    </citation>
    <scope>NUCLEOTIDE SEQUENCE [LARGE SCALE GENOMIC DNA]</scope>
    <source>
        <strain evidence="1 2">DSM 21376</strain>
    </source>
</reference>
<dbReference type="OrthoDB" id="2248172at2"/>
<dbReference type="Proteomes" id="UP000050961">
    <property type="component" value="Unassembled WGS sequence"/>
</dbReference>
<dbReference type="eggNOG" id="ENOG502ZIF8">
    <property type="taxonomic scope" value="Bacteria"/>
</dbReference>
<proteinExistence type="predicted"/>
<organism evidence="1 2">
    <name type="scientific">Liquorilactobacillus sucicola DSM 21376 = JCM 15457</name>
    <dbReference type="NCBI Taxonomy" id="1423806"/>
    <lineage>
        <taxon>Bacteria</taxon>
        <taxon>Bacillati</taxon>
        <taxon>Bacillota</taxon>
        <taxon>Bacilli</taxon>
        <taxon>Lactobacillales</taxon>
        <taxon>Lactobacillaceae</taxon>
        <taxon>Liquorilactobacillus</taxon>
    </lineage>
</organism>
<protein>
    <recommendedName>
        <fullName evidence="3">Acetyl-CoA carboxylase</fullName>
    </recommendedName>
</protein>
<dbReference type="AlphaFoldDB" id="A0A023CXC9"/>
<evidence type="ECO:0000313" key="1">
    <source>
        <dbReference type="EMBL" id="KRN06283.1"/>
    </source>
</evidence>
<sequence>MEETVMSKDLEVIYSRTELLFKRISRTQYWIQVANDPYDRSYNFFFNSQRKGERLKSVPLHRVDNYDLKYLEQLIAELRKKTSLTIRFIGFTTLRWPKTQKLIQWKRDKLE</sequence>
<dbReference type="PATRIC" id="fig|1423806.3.peg.1503"/>
<name>A0A023CXC9_9LACO</name>
<evidence type="ECO:0008006" key="3">
    <source>
        <dbReference type="Google" id="ProtNLM"/>
    </source>
</evidence>
<evidence type="ECO:0000313" key="2">
    <source>
        <dbReference type="Proteomes" id="UP000050961"/>
    </source>
</evidence>